<keyword evidence="10 15" id="KW-0460">Magnesium</keyword>
<dbReference type="InterPro" id="IPR036690">
    <property type="entry name" value="Fdx_antiC-bd_sf"/>
</dbReference>
<comment type="caution">
    <text evidence="18">The sequence shown here is derived from an EMBL/GenBank/DDBJ whole genome shotgun (WGS) entry which is preliminary data.</text>
</comment>
<dbReference type="AlphaFoldDB" id="A0A1G2DZ51"/>
<dbReference type="NCBIfam" id="TIGR00472">
    <property type="entry name" value="pheT_bact"/>
    <property type="match status" value="1"/>
</dbReference>
<dbReference type="InterPro" id="IPR041616">
    <property type="entry name" value="PheRS_beta_core"/>
</dbReference>
<keyword evidence="9 15" id="KW-0067">ATP-binding</keyword>
<dbReference type="HAMAP" id="MF_00283">
    <property type="entry name" value="Phe_tRNA_synth_beta1"/>
    <property type="match status" value="1"/>
</dbReference>
<feature type="binding site" evidence="15">
    <location>
        <position position="355"/>
    </location>
    <ligand>
        <name>Mg(2+)</name>
        <dbReference type="ChEBI" id="CHEBI:18420"/>
        <note>shared with alpha subunit</note>
    </ligand>
</feature>
<evidence type="ECO:0000256" key="8">
    <source>
        <dbReference type="ARBA" id="ARBA00022741"/>
    </source>
</evidence>
<feature type="domain" description="B5" evidence="17">
    <location>
        <begin position="291"/>
        <end position="367"/>
    </location>
</feature>
<keyword evidence="8 15" id="KW-0547">Nucleotide-binding</keyword>
<dbReference type="Gene3D" id="3.30.70.380">
    <property type="entry name" value="Ferrodoxin-fold anticodon-binding domain"/>
    <property type="match status" value="1"/>
</dbReference>
<gene>
    <name evidence="15" type="primary">pheT</name>
    <name evidence="18" type="ORF">A2175_00870</name>
</gene>
<evidence type="ECO:0000256" key="3">
    <source>
        <dbReference type="ARBA" id="ARBA00011209"/>
    </source>
</evidence>
<dbReference type="GO" id="GO:0005524">
    <property type="term" value="F:ATP binding"/>
    <property type="evidence" value="ECO:0007669"/>
    <property type="project" value="UniProtKB-UniRule"/>
</dbReference>
<dbReference type="SUPFAM" id="SSF54991">
    <property type="entry name" value="Anticodon-binding domain of PheRS"/>
    <property type="match status" value="1"/>
</dbReference>
<comment type="similarity">
    <text evidence="2 15">Belongs to the phenylalanyl-tRNA synthetase beta subunit family. Type 1 subfamily.</text>
</comment>
<dbReference type="PROSITE" id="PS51483">
    <property type="entry name" value="B5"/>
    <property type="match status" value="1"/>
</dbReference>
<evidence type="ECO:0000313" key="18">
    <source>
        <dbReference type="EMBL" id="OGZ18815.1"/>
    </source>
</evidence>
<dbReference type="InterPro" id="IPR045060">
    <property type="entry name" value="Phe-tRNA-ligase_IIc_bsu"/>
</dbReference>
<evidence type="ECO:0000256" key="13">
    <source>
        <dbReference type="ARBA" id="ARBA00023146"/>
    </source>
</evidence>
<evidence type="ECO:0000256" key="4">
    <source>
        <dbReference type="ARBA" id="ARBA00022490"/>
    </source>
</evidence>
<evidence type="ECO:0000256" key="12">
    <source>
        <dbReference type="ARBA" id="ARBA00022917"/>
    </source>
</evidence>
<dbReference type="EC" id="6.1.1.20" evidence="15"/>
<keyword evidence="5" id="KW-0820">tRNA-binding</keyword>
<sequence>MIFSYNWLQSFFAKKLPKPEQLAEVLTLHFAEVEEVRKEKGDYILNIDVRPNRAADCFSHLGIAREIAAILGLKFQIPDYRLKEDKNLKSKDFVSVEIKDKKACPRYTAKVITDIKVGPSPEWLQKRLIVCGLRPINNIVDVVNYVMLETGQPLHTFDGEKLEGEKIIVRFAQNSEKITTLDGDAFTLDPEVLVIADAKNPVAIAGIKGGKTPEISRKTRIVVIESANFNPRVIRRGSKKINLKTDASVRFEHGLDPNMTEIAINRSAYLMEKIAQGKIAQGLVDVYPQKVFPKIVKLDLNYIERLLGIKIPEKEVKNILERLGFKIKTKKGKFLNIEIPTRRLDVSLSEDLIEDIGRIYGYKKIGAVYPISALIPPRRNLDIFWEDAAKNALKEAGFNEVYNYSFFGEKEAKLFDFTKKGLIEVENPLSNEQKYLRISLIPNLLKNVEKNLRQFPDIKIFELGKVFKSPNTEKRMLAGLLVGDNFYQLKGVVDSLLNSLGISSIWYDDYQAGPEETKLSVWHPQKSAEIKINGEEIGFLGEISHHILSGLTIPAKVVLFDIDFEKLNKSVSEEQEYRPISKFPSAIRDIAVLVPRQIRVEEVLNKIEEGGGTLIRDVDLFDMYEGAGLPEDRKNLAFHIIFQAENRTLSSEEIDKIQQKIIKTLEKNPGWQVRK</sequence>
<keyword evidence="7 15" id="KW-0479">Metal-binding</keyword>
<dbReference type="PROSITE" id="PS51447">
    <property type="entry name" value="FDX_ACB"/>
    <property type="match status" value="1"/>
</dbReference>
<evidence type="ECO:0000256" key="1">
    <source>
        <dbReference type="ARBA" id="ARBA00004496"/>
    </source>
</evidence>
<dbReference type="SUPFAM" id="SSF56037">
    <property type="entry name" value="PheT/TilS domain"/>
    <property type="match status" value="1"/>
</dbReference>
<evidence type="ECO:0000256" key="9">
    <source>
        <dbReference type="ARBA" id="ARBA00022840"/>
    </source>
</evidence>
<evidence type="ECO:0000259" key="16">
    <source>
        <dbReference type="PROSITE" id="PS51447"/>
    </source>
</evidence>
<evidence type="ECO:0000256" key="10">
    <source>
        <dbReference type="ARBA" id="ARBA00022842"/>
    </source>
</evidence>
<accession>A0A1G2DZ51</accession>
<keyword evidence="13 15" id="KW-0030">Aminoacyl-tRNA synthetase</keyword>
<dbReference type="InterPro" id="IPR005121">
    <property type="entry name" value="Fdx_antiC-bd"/>
</dbReference>
<dbReference type="InterPro" id="IPR009061">
    <property type="entry name" value="DNA-bd_dom_put_sf"/>
</dbReference>
<dbReference type="Gene3D" id="3.30.56.10">
    <property type="match status" value="2"/>
</dbReference>
<reference evidence="18 19" key="1">
    <citation type="journal article" date="2016" name="Nat. Commun.">
        <title>Thousands of microbial genomes shed light on interconnected biogeochemical processes in an aquifer system.</title>
        <authorList>
            <person name="Anantharaman K."/>
            <person name="Brown C.T."/>
            <person name="Hug L.A."/>
            <person name="Sharon I."/>
            <person name="Castelle C.J."/>
            <person name="Probst A.J."/>
            <person name="Thomas B.C."/>
            <person name="Singh A."/>
            <person name="Wilkins M.J."/>
            <person name="Karaoz U."/>
            <person name="Brodie E.L."/>
            <person name="Williams K.H."/>
            <person name="Hubbard S.S."/>
            <person name="Banfield J.F."/>
        </authorList>
    </citation>
    <scope>NUCLEOTIDE SEQUENCE [LARGE SCALE GENOMIC DNA]</scope>
</reference>
<dbReference type="CDD" id="cd00769">
    <property type="entry name" value="PheRS_beta_core"/>
    <property type="match status" value="1"/>
</dbReference>
<dbReference type="PANTHER" id="PTHR10947">
    <property type="entry name" value="PHENYLALANYL-TRNA SYNTHETASE BETA CHAIN AND LEUCINE-RICH REPEAT-CONTAINING PROTEIN 47"/>
    <property type="match status" value="1"/>
</dbReference>
<dbReference type="InterPro" id="IPR045864">
    <property type="entry name" value="aa-tRNA-synth_II/BPL/LPL"/>
</dbReference>
<feature type="binding site" evidence="15">
    <location>
        <position position="345"/>
    </location>
    <ligand>
        <name>Mg(2+)</name>
        <dbReference type="ChEBI" id="CHEBI:18420"/>
        <note>shared with alpha subunit</note>
    </ligand>
</feature>
<comment type="catalytic activity">
    <reaction evidence="14 15">
        <text>tRNA(Phe) + L-phenylalanine + ATP = L-phenylalanyl-tRNA(Phe) + AMP + diphosphate + H(+)</text>
        <dbReference type="Rhea" id="RHEA:19413"/>
        <dbReference type="Rhea" id="RHEA-COMP:9668"/>
        <dbReference type="Rhea" id="RHEA-COMP:9699"/>
        <dbReference type="ChEBI" id="CHEBI:15378"/>
        <dbReference type="ChEBI" id="CHEBI:30616"/>
        <dbReference type="ChEBI" id="CHEBI:33019"/>
        <dbReference type="ChEBI" id="CHEBI:58095"/>
        <dbReference type="ChEBI" id="CHEBI:78442"/>
        <dbReference type="ChEBI" id="CHEBI:78531"/>
        <dbReference type="ChEBI" id="CHEBI:456215"/>
        <dbReference type="EC" id="6.1.1.20"/>
    </reaction>
</comment>
<evidence type="ECO:0000256" key="2">
    <source>
        <dbReference type="ARBA" id="ARBA00008653"/>
    </source>
</evidence>
<evidence type="ECO:0000256" key="7">
    <source>
        <dbReference type="ARBA" id="ARBA00022723"/>
    </source>
</evidence>
<feature type="binding site" evidence="15">
    <location>
        <position position="351"/>
    </location>
    <ligand>
        <name>Mg(2+)</name>
        <dbReference type="ChEBI" id="CHEBI:18420"/>
        <note>shared with alpha subunit</note>
    </ligand>
</feature>
<proteinExistence type="inferred from homology"/>
<keyword evidence="6 15" id="KW-0436">Ligase</keyword>
<dbReference type="Gene3D" id="3.30.930.10">
    <property type="entry name" value="Bira Bifunctional Protein, Domain 2"/>
    <property type="match status" value="1"/>
</dbReference>
<dbReference type="SUPFAM" id="SSF46955">
    <property type="entry name" value="Putative DNA-binding domain"/>
    <property type="match status" value="2"/>
</dbReference>
<dbReference type="SUPFAM" id="SSF55681">
    <property type="entry name" value="Class II aaRS and biotin synthetases"/>
    <property type="match status" value="1"/>
</dbReference>
<dbReference type="Pfam" id="PF03484">
    <property type="entry name" value="B5"/>
    <property type="match status" value="1"/>
</dbReference>
<evidence type="ECO:0000256" key="6">
    <source>
        <dbReference type="ARBA" id="ARBA00022598"/>
    </source>
</evidence>
<dbReference type="SMART" id="SM00873">
    <property type="entry name" value="B3_4"/>
    <property type="match status" value="1"/>
</dbReference>
<evidence type="ECO:0000256" key="14">
    <source>
        <dbReference type="ARBA" id="ARBA00049255"/>
    </source>
</evidence>
<dbReference type="EMBL" id="MHLY01000007">
    <property type="protein sequence ID" value="OGZ18815.1"/>
    <property type="molecule type" value="Genomic_DNA"/>
</dbReference>
<dbReference type="GO" id="GO:0004826">
    <property type="term" value="F:phenylalanine-tRNA ligase activity"/>
    <property type="evidence" value="ECO:0007669"/>
    <property type="project" value="UniProtKB-UniRule"/>
</dbReference>
<evidence type="ECO:0000256" key="11">
    <source>
        <dbReference type="ARBA" id="ARBA00022884"/>
    </source>
</evidence>
<dbReference type="GO" id="GO:0006432">
    <property type="term" value="P:phenylalanyl-tRNA aminoacylation"/>
    <property type="evidence" value="ECO:0007669"/>
    <property type="project" value="UniProtKB-UniRule"/>
</dbReference>
<evidence type="ECO:0000313" key="19">
    <source>
        <dbReference type="Proteomes" id="UP000176755"/>
    </source>
</evidence>
<organism evidence="18 19">
    <name type="scientific">Candidatus Nealsonbacteria bacterium RBG_13_42_11</name>
    <dbReference type="NCBI Taxonomy" id="1801663"/>
    <lineage>
        <taxon>Bacteria</taxon>
        <taxon>Candidatus Nealsoniibacteriota</taxon>
    </lineage>
</organism>
<evidence type="ECO:0000256" key="5">
    <source>
        <dbReference type="ARBA" id="ARBA00022555"/>
    </source>
</evidence>
<dbReference type="InterPro" id="IPR004532">
    <property type="entry name" value="Phe-tRNA-ligase_IIc_bsu_bact"/>
</dbReference>
<dbReference type="FunFam" id="3.30.70.380:FF:000001">
    <property type="entry name" value="Phenylalanine--tRNA ligase beta subunit"/>
    <property type="match status" value="1"/>
</dbReference>
<dbReference type="InterPro" id="IPR005147">
    <property type="entry name" value="tRNA_synthase_B5-dom"/>
</dbReference>
<dbReference type="PANTHER" id="PTHR10947:SF0">
    <property type="entry name" value="PHENYLALANINE--TRNA LIGASE BETA SUBUNIT"/>
    <property type="match status" value="1"/>
</dbReference>
<dbReference type="STRING" id="1801663.A2175_00870"/>
<dbReference type="GO" id="GO:0000287">
    <property type="term" value="F:magnesium ion binding"/>
    <property type="evidence" value="ECO:0007669"/>
    <property type="project" value="UniProtKB-UniRule"/>
</dbReference>
<dbReference type="Gene3D" id="3.50.40.10">
    <property type="entry name" value="Phenylalanyl-trna Synthetase, Chain B, domain 3"/>
    <property type="match status" value="1"/>
</dbReference>
<dbReference type="GO" id="GO:0000049">
    <property type="term" value="F:tRNA binding"/>
    <property type="evidence" value="ECO:0007669"/>
    <property type="project" value="UniProtKB-KW"/>
</dbReference>
<feature type="domain" description="FDX-ACB" evidence="16">
    <location>
        <begin position="581"/>
        <end position="674"/>
    </location>
</feature>
<comment type="subcellular location">
    <subcellularLocation>
        <location evidence="1 15">Cytoplasm</location>
    </subcellularLocation>
</comment>
<evidence type="ECO:0000259" key="17">
    <source>
        <dbReference type="PROSITE" id="PS51483"/>
    </source>
</evidence>
<dbReference type="SMART" id="SM00874">
    <property type="entry name" value="B5"/>
    <property type="match status" value="1"/>
</dbReference>
<protein>
    <recommendedName>
        <fullName evidence="15">Phenylalanine--tRNA ligase beta subunit</fullName>
        <ecNumber evidence="15">6.1.1.20</ecNumber>
    </recommendedName>
    <alternativeName>
        <fullName evidence="15">Phenylalanyl-tRNA synthetase beta subunit</fullName>
        <shortName evidence="15">PheRS</shortName>
    </alternativeName>
</protein>
<dbReference type="Pfam" id="PF17759">
    <property type="entry name" value="tRNA_synthFbeta"/>
    <property type="match status" value="1"/>
</dbReference>
<keyword evidence="11" id="KW-0694">RNA-binding</keyword>
<dbReference type="GO" id="GO:0009328">
    <property type="term" value="C:phenylalanine-tRNA ligase complex"/>
    <property type="evidence" value="ECO:0007669"/>
    <property type="project" value="TreeGrafter"/>
</dbReference>
<dbReference type="Proteomes" id="UP000176755">
    <property type="component" value="Unassembled WGS sequence"/>
</dbReference>
<dbReference type="InterPro" id="IPR005146">
    <property type="entry name" value="B3/B4_tRNA-bd"/>
</dbReference>
<feature type="binding site" evidence="15">
    <location>
        <position position="354"/>
    </location>
    <ligand>
        <name>Mg(2+)</name>
        <dbReference type="ChEBI" id="CHEBI:18420"/>
        <note>shared with alpha subunit</note>
    </ligand>
</feature>
<keyword evidence="4 15" id="KW-0963">Cytoplasm</keyword>
<dbReference type="SMART" id="SM00896">
    <property type="entry name" value="FDX-ACB"/>
    <property type="match status" value="1"/>
</dbReference>
<comment type="subunit">
    <text evidence="3 15">Tetramer of two alpha and two beta subunits.</text>
</comment>
<keyword evidence="12 15" id="KW-0648">Protein biosynthesis</keyword>
<dbReference type="FunFam" id="3.50.40.10:FF:000001">
    <property type="entry name" value="Phenylalanine--tRNA ligase beta subunit"/>
    <property type="match status" value="1"/>
</dbReference>
<name>A0A1G2DZ51_9BACT</name>
<evidence type="ECO:0000256" key="15">
    <source>
        <dbReference type="HAMAP-Rule" id="MF_00283"/>
    </source>
</evidence>
<dbReference type="InterPro" id="IPR020825">
    <property type="entry name" value="Phe-tRNA_synthase-like_B3/B4"/>
</dbReference>
<dbReference type="Pfam" id="PF03147">
    <property type="entry name" value="FDX-ACB"/>
    <property type="match status" value="1"/>
</dbReference>
<comment type="cofactor">
    <cofactor evidence="15">
        <name>Mg(2+)</name>
        <dbReference type="ChEBI" id="CHEBI:18420"/>
    </cofactor>
    <text evidence="15">Binds 2 magnesium ions per tetramer.</text>
</comment>
<dbReference type="Pfam" id="PF03483">
    <property type="entry name" value="B3_4"/>
    <property type="match status" value="1"/>
</dbReference>